<evidence type="ECO:0000256" key="1">
    <source>
        <dbReference type="ARBA" id="ARBA00001968"/>
    </source>
</evidence>
<organism evidence="4 5">
    <name type="scientific">Huso huso</name>
    <name type="common">Beluga</name>
    <name type="synonym">Acipenser huso</name>
    <dbReference type="NCBI Taxonomy" id="61971"/>
    <lineage>
        <taxon>Eukaryota</taxon>
        <taxon>Metazoa</taxon>
        <taxon>Chordata</taxon>
        <taxon>Craniata</taxon>
        <taxon>Vertebrata</taxon>
        <taxon>Euteleostomi</taxon>
        <taxon>Actinopterygii</taxon>
        <taxon>Chondrostei</taxon>
        <taxon>Acipenseriformes</taxon>
        <taxon>Acipenseridae</taxon>
        <taxon>Huso</taxon>
    </lineage>
</organism>
<dbReference type="InterPro" id="IPR027806">
    <property type="entry name" value="HARBI1_dom"/>
</dbReference>
<proteinExistence type="predicted"/>
<sequence>MDANSHVRHPKKISAIGEFHRLVQELKLDGARFRHYFRMSTTQSEDLLQIVGPHLYKNRTNYREAISEDQRLAICFRFLAKGDSYRTIAFGYRVGVSTVSAMVEETCEVLWKCLVEINMKLPTEEEWQAIARKLELKWNFPNCIDGKHIVIQAPPNSGSLFYNYKGTFAVVLMALVDADYRFTVIDVGSYGSNSDAGFSLYQPWGGLQGGSLNIPPLKQLVGAEHLGTSLHVIGHIQEGIF</sequence>
<keyword evidence="5" id="KW-1185">Reference proteome</keyword>
<evidence type="ECO:0000259" key="3">
    <source>
        <dbReference type="Pfam" id="PF13359"/>
    </source>
</evidence>
<comment type="cofactor">
    <cofactor evidence="1">
        <name>a divalent metal cation</name>
        <dbReference type="ChEBI" id="CHEBI:60240"/>
    </cofactor>
</comment>
<evidence type="ECO:0000313" key="5">
    <source>
        <dbReference type="Proteomes" id="UP001369086"/>
    </source>
</evidence>
<reference evidence="4 5" key="1">
    <citation type="submission" date="2021-05" db="EMBL/GenBank/DDBJ databases">
        <authorList>
            <person name="Zahm M."/>
            <person name="Klopp C."/>
            <person name="Cabau C."/>
            <person name="Kuhl H."/>
            <person name="Suciu R."/>
            <person name="Ciorpac M."/>
            <person name="Holostenco D."/>
            <person name="Gessner J."/>
            <person name="Wuertz S."/>
            <person name="Hohne C."/>
            <person name="Stock M."/>
            <person name="Gislard M."/>
            <person name="Lluch J."/>
            <person name="Milhes M."/>
            <person name="Lampietro C."/>
            <person name="Lopez Roques C."/>
            <person name="Donnadieu C."/>
            <person name="Du K."/>
            <person name="Schartl M."/>
            <person name="Guiguen Y."/>
        </authorList>
    </citation>
    <scope>NUCLEOTIDE SEQUENCE [LARGE SCALE GENOMIC DNA]</scope>
    <source>
        <strain evidence="4">Hh-F2</strain>
        <tissue evidence="4">Blood</tissue>
    </source>
</reference>
<dbReference type="EMBL" id="JAHFZB010000012">
    <property type="protein sequence ID" value="KAK6482916.1"/>
    <property type="molecule type" value="Genomic_DNA"/>
</dbReference>
<feature type="domain" description="DDE Tnp4" evidence="3">
    <location>
        <begin position="144"/>
        <end position="196"/>
    </location>
</feature>
<keyword evidence="2" id="KW-0479">Metal-binding</keyword>
<gene>
    <name evidence="4" type="ORF">HHUSO_G14275</name>
</gene>
<evidence type="ECO:0000313" key="4">
    <source>
        <dbReference type="EMBL" id="KAK6482916.1"/>
    </source>
</evidence>
<accession>A0ABR0ZDP5</accession>
<comment type="caution">
    <text evidence="4">The sequence shown here is derived from an EMBL/GenBank/DDBJ whole genome shotgun (WGS) entry which is preliminary data.</text>
</comment>
<protein>
    <submittedName>
        <fullName evidence="4">Protein ALP1-like</fullName>
    </submittedName>
</protein>
<evidence type="ECO:0000256" key="2">
    <source>
        <dbReference type="ARBA" id="ARBA00022723"/>
    </source>
</evidence>
<dbReference type="Pfam" id="PF13359">
    <property type="entry name" value="DDE_Tnp_4"/>
    <property type="match status" value="1"/>
</dbReference>
<name>A0ABR0ZDP5_HUSHU</name>
<dbReference type="Proteomes" id="UP001369086">
    <property type="component" value="Unassembled WGS sequence"/>
</dbReference>